<dbReference type="Proteomes" id="UP000603200">
    <property type="component" value="Unassembled WGS sequence"/>
</dbReference>
<evidence type="ECO:0000313" key="2">
    <source>
        <dbReference type="EMBL" id="GIE24845.1"/>
    </source>
</evidence>
<name>A0ABQ4A1W0_9ACTN</name>
<dbReference type="EMBL" id="BOMN01000113">
    <property type="protein sequence ID" value="GIE24845.1"/>
    <property type="molecule type" value="Genomic_DNA"/>
</dbReference>
<gene>
    <name evidence="2" type="ORF">Ahu01nite_079470</name>
</gene>
<reference evidence="2 3" key="1">
    <citation type="submission" date="2021-01" db="EMBL/GenBank/DDBJ databases">
        <title>Whole genome shotgun sequence of Actinoplanes humidus NBRC 14915.</title>
        <authorList>
            <person name="Komaki H."/>
            <person name="Tamura T."/>
        </authorList>
    </citation>
    <scope>NUCLEOTIDE SEQUENCE [LARGE SCALE GENOMIC DNA]</scope>
    <source>
        <strain evidence="2 3">NBRC 14915</strain>
    </source>
</reference>
<evidence type="ECO:0000313" key="3">
    <source>
        <dbReference type="Proteomes" id="UP000603200"/>
    </source>
</evidence>
<organism evidence="2 3">
    <name type="scientific">Winogradskya humida</name>
    <dbReference type="NCBI Taxonomy" id="113566"/>
    <lineage>
        <taxon>Bacteria</taxon>
        <taxon>Bacillati</taxon>
        <taxon>Actinomycetota</taxon>
        <taxon>Actinomycetes</taxon>
        <taxon>Micromonosporales</taxon>
        <taxon>Micromonosporaceae</taxon>
        <taxon>Winogradskya</taxon>
    </lineage>
</organism>
<protein>
    <submittedName>
        <fullName evidence="2">Uncharacterized protein</fullName>
    </submittedName>
</protein>
<proteinExistence type="predicted"/>
<comment type="caution">
    <text evidence="2">The sequence shown here is derived from an EMBL/GenBank/DDBJ whole genome shotgun (WGS) entry which is preliminary data.</text>
</comment>
<keyword evidence="3" id="KW-1185">Reference proteome</keyword>
<feature type="compositionally biased region" description="Basic residues" evidence="1">
    <location>
        <begin position="134"/>
        <end position="143"/>
    </location>
</feature>
<feature type="region of interest" description="Disordered" evidence="1">
    <location>
        <begin position="128"/>
        <end position="161"/>
    </location>
</feature>
<evidence type="ECO:0000256" key="1">
    <source>
        <dbReference type="SAM" id="MobiDB-lite"/>
    </source>
</evidence>
<accession>A0ABQ4A1W0</accession>
<sequence length="181" mass="19452">MTGMCGFCDTDLSTTASGECRSCLRIVCESCGAGYDAGLGPICQPCQNAGGTQANTPPEGPWEQHRRCVFDLDLSCGHVVTYAVTGWYPVSVACCDRLGGIVLDGTYVAFCSQVDYVRRRSERYLACPAGTRPRPSRVLRRRPRTDDPSPSSYPGWRTSSGQFPARVGAVGIRGASVLRSS</sequence>